<feature type="region of interest" description="Disordered" evidence="1">
    <location>
        <begin position="95"/>
        <end position="114"/>
    </location>
</feature>
<dbReference type="STRING" id="1884261.A0A5C3QZR2"/>
<organism evidence="3 4">
    <name type="scientific">Pterulicium gracile</name>
    <dbReference type="NCBI Taxonomy" id="1884261"/>
    <lineage>
        <taxon>Eukaryota</taxon>
        <taxon>Fungi</taxon>
        <taxon>Dikarya</taxon>
        <taxon>Basidiomycota</taxon>
        <taxon>Agaricomycotina</taxon>
        <taxon>Agaricomycetes</taxon>
        <taxon>Agaricomycetidae</taxon>
        <taxon>Agaricales</taxon>
        <taxon>Pleurotineae</taxon>
        <taxon>Pterulaceae</taxon>
        <taxon>Pterulicium</taxon>
    </lineage>
</organism>
<sequence length="905" mass="99435">MFPSSSSKSKSWSAAPTDFNFPSRPITWSSSSLLLTPDPVKPTIYARHFSSSVQFALTSPVPILANPDRWGPASVLSTAPSDEWLFAFFPKREGWHDPSSNGEQAGGGTPGTQAGAAWDSADGLWCLWQRGMELDNWTLKECWPTPLGKRIVAASWTGAPRQLRMDASGSIERLPLRGLQVPPVSGPVLLLVNQAHQLSLHYYRNYVLSMVSVTCSLNQMGQYSENKPYPRNEQQRGPTVRLCTDAAIGQGYNDNALLLATHASTYPRTRMNGGDDPPATLDVSDEQTHRPPGVPVAEYESWGEESMIYLARVVVQFDGIMMHLGVEALNPVYCRAPHVGRMQFIATPPTGDKHELHHLAVTYLDYGNYSSPPESELVLYTVQHYEGEIRRWAPLREASRTFPSCVIDRVFEAPSRTGVYVVVLDTTCPVPSSRSAVKEAPIGKVVELKISDLSDAENTEPSLLVAPASAIGSHLPLSVALSPNSILLCTVGPSLGTPSTWIQSLPRRKPFTLPRTGDTSIPPLSSTYALALLTRSTTDDLAHVLAHPSLPKSELSSTMYHAMLLSESRQNGLPGLMKFEALGVVTEAYKMRAKLCVDEREKERLERGWMAIHDLCSLSACNRAFDDCREGGEEEYDRGAVWQLLGLSCWVVEFVEKLVKQCIRSSSLVETMARRGALPTFTPDPPLDAPALLLLAQPFALFNLQTVLEHVRKFRAFLAAIPPQTRDENIEIASTTLTDLVACSGINFPAVGAMLMESIKEMKDMKGSGHIDEGRKSLATAAPTPAMKPAIQKIIKQLLDTEKVNKSLLFLKASDLVDDISHLSLHGSSSRQKKIRMMKDVILKTGLLPQDPVFVCLRCGGHSQAQNRIMKNTGPSDKLDKWGAWEGIWTRRCICGGSWASSTDL</sequence>
<gene>
    <name evidence="3" type="ORF">BDV98DRAFT_599781</name>
</gene>
<feature type="region of interest" description="Disordered" evidence="1">
    <location>
        <begin position="268"/>
        <end position="294"/>
    </location>
</feature>
<evidence type="ECO:0000256" key="1">
    <source>
        <dbReference type="SAM" id="MobiDB-lite"/>
    </source>
</evidence>
<dbReference type="AlphaFoldDB" id="A0A5C3QZR2"/>
<accession>A0A5C3QZR2</accession>
<protein>
    <recommendedName>
        <fullName evidence="2">Mediator complex subunit 16 C-terminal domain-containing protein</fullName>
    </recommendedName>
</protein>
<proteinExistence type="predicted"/>
<feature type="domain" description="Mediator complex subunit 16 C-terminal" evidence="2">
    <location>
        <begin position="856"/>
        <end position="900"/>
    </location>
</feature>
<keyword evidence="4" id="KW-1185">Reference proteome</keyword>
<evidence type="ECO:0000313" key="3">
    <source>
        <dbReference type="EMBL" id="TFL07485.1"/>
    </source>
</evidence>
<evidence type="ECO:0000259" key="2">
    <source>
        <dbReference type="Pfam" id="PF20719"/>
    </source>
</evidence>
<dbReference type="InterPro" id="IPR048339">
    <property type="entry name" value="Mediator_Med16_C"/>
</dbReference>
<dbReference type="EMBL" id="ML178814">
    <property type="protein sequence ID" value="TFL07485.1"/>
    <property type="molecule type" value="Genomic_DNA"/>
</dbReference>
<reference evidence="3 4" key="1">
    <citation type="journal article" date="2019" name="Nat. Ecol. Evol.">
        <title>Megaphylogeny resolves global patterns of mushroom evolution.</title>
        <authorList>
            <person name="Varga T."/>
            <person name="Krizsan K."/>
            <person name="Foldi C."/>
            <person name="Dima B."/>
            <person name="Sanchez-Garcia M."/>
            <person name="Sanchez-Ramirez S."/>
            <person name="Szollosi G.J."/>
            <person name="Szarkandi J.G."/>
            <person name="Papp V."/>
            <person name="Albert L."/>
            <person name="Andreopoulos W."/>
            <person name="Angelini C."/>
            <person name="Antonin V."/>
            <person name="Barry K.W."/>
            <person name="Bougher N.L."/>
            <person name="Buchanan P."/>
            <person name="Buyck B."/>
            <person name="Bense V."/>
            <person name="Catcheside P."/>
            <person name="Chovatia M."/>
            <person name="Cooper J."/>
            <person name="Damon W."/>
            <person name="Desjardin D."/>
            <person name="Finy P."/>
            <person name="Geml J."/>
            <person name="Haridas S."/>
            <person name="Hughes K."/>
            <person name="Justo A."/>
            <person name="Karasinski D."/>
            <person name="Kautmanova I."/>
            <person name="Kiss B."/>
            <person name="Kocsube S."/>
            <person name="Kotiranta H."/>
            <person name="LaButti K.M."/>
            <person name="Lechner B.E."/>
            <person name="Liimatainen K."/>
            <person name="Lipzen A."/>
            <person name="Lukacs Z."/>
            <person name="Mihaltcheva S."/>
            <person name="Morgado L.N."/>
            <person name="Niskanen T."/>
            <person name="Noordeloos M.E."/>
            <person name="Ohm R.A."/>
            <person name="Ortiz-Santana B."/>
            <person name="Ovrebo C."/>
            <person name="Racz N."/>
            <person name="Riley R."/>
            <person name="Savchenko A."/>
            <person name="Shiryaev A."/>
            <person name="Soop K."/>
            <person name="Spirin V."/>
            <person name="Szebenyi C."/>
            <person name="Tomsovsky M."/>
            <person name="Tulloss R.E."/>
            <person name="Uehling J."/>
            <person name="Grigoriev I.V."/>
            <person name="Vagvolgyi C."/>
            <person name="Papp T."/>
            <person name="Martin F.M."/>
            <person name="Miettinen O."/>
            <person name="Hibbett D.S."/>
            <person name="Nagy L.G."/>
        </authorList>
    </citation>
    <scope>NUCLEOTIDE SEQUENCE [LARGE SCALE GENOMIC DNA]</scope>
    <source>
        <strain evidence="3 4">CBS 309.79</strain>
    </source>
</reference>
<dbReference type="OrthoDB" id="2535907at2759"/>
<dbReference type="Pfam" id="PF20719">
    <property type="entry name" value="Med16_C"/>
    <property type="match status" value="1"/>
</dbReference>
<name>A0A5C3QZR2_9AGAR</name>
<dbReference type="Proteomes" id="UP000305067">
    <property type="component" value="Unassembled WGS sequence"/>
</dbReference>
<evidence type="ECO:0000313" key="4">
    <source>
        <dbReference type="Proteomes" id="UP000305067"/>
    </source>
</evidence>